<sequence>MEMGKEVEYSIGHVLVIPYPSQGHINPLLQFAKRLASKGLKATLATTYNTIKSIHVSGVGVEPISDGFDESGYAQISNEEAYLESFKTVGSRTLSELIKKFESSDSPVNCIVYDSFLIWALDVAKQHGLYAAAFFTNSATVCSIFSHIHHGLLKLPVKVPVLIDGLPPLGYSDLPMLARNPEAYPAYYRMNVNQHSNLQLVDWIFCNTFDELEDKEAKSALELWPGKLIGPSIPSSYLDGRIEDDKGYGASLWKPLSDECMKWLDSKPHTSVVYVSFGSMVALSNVQMEEIAWGLKDCGWYFLWVVKDSELNKLSNSFMESIQEKGIIVSWCNQLEVLAHNSVGCFVTHCGWNSTLEGLSLGVPMVGVAKWADQSTNAKFIEDIWQVGLRAKDDEKGVVGREELEKCLKEVMEGRKGQEIKKNARKWRELAKEAISEGGSSDKKIGEFVNILQSGKKKEDKKINI</sequence>
<feature type="domain" description="Glycosyltransferase N-terminal" evidence="6">
    <location>
        <begin position="14"/>
        <end position="56"/>
    </location>
</feature>
<evidence type="ECO:0000313" key="7">
    <source>
        <dbReference type="EMBL" id="PIA62225.1"/>
    </source>
</evidence>
<dbReference type="InParanoid" id="A0A2G5F2H5"/>
<dbReference type="Gene3D" id="3.40.50.2000">
    <property type="entry name" value="Glycogen Phosphorylase B"/>
    <property type="match status" value="2"/>
</dbReference>
<evidence type="ECO:0000256" key="3">
    <source>
        <dbReference type="ARBA" id="ARBA00022679"/>
    </source>
</evidence>
<comment type="similarity">
    <text evidence="1 4">Belongs to the UDP-glycosyltransferase family.</text>
</comment>
<dbReference type="SUPFAM" id="SSF53756">
    <property type="entry name" value="UDP-Glycosyltransferase/glycogen phosphorylase"/>
    <property type="match status" value="1"/>
</dbReference>
<dbReference type="FunFam" id="3.40.50.2000:FF:000019">
    <property type="entry name" value="Glycosyltransferase"/>
    <property type="match status" value="1"/>
</dbReference>
<dbReference type="AlphaFoldDB" id="A0A2G5F2H5"/>
<dbReference type="PROSITE" id="PS00375">
    <property type="entry name" value="UDPGT"/>
    <property type="match status" value="1"/>
</dbReference>
<proteinExistence type="inferred from homology"/>
<gene>
    <name evidence="7" type="ORF">AQUCO_00200304v1</name>
</gene>
<dbReference type="InterPro" id="IPR002213">
    <property type="entry name" value="UDP_glucos_trans"/>
</dbReference>
<keyword evidence="2 4" id="KW-0328">Glycosyltransferase</keyword>
<keyword evidence="8" id="KW-1185">Reference proteome</keyword>
<evidence type="ECO:0000256" key="2">
    <source>
        <dbReference type="ARBA" id="ARBA00022676"/>
    </source>
</evidence>
<evidence type="ECO:0000313" key="8">
    <source>
        <dbReference type="Proteomes" id="UP000230069"/>
    </source>
</evidence>
<dbReference type="GO" id="GO:0080043">
    <property type="term" value="F:quercetin 3-O-glucosyltransferase activity"/>
    <property type="evidence" value="ECO:0007669"/>
    <property type="project" value="TreeGrafter"/>
</dbReference>
<dbReference type="PANTHER" id="PTHR11926">
    <property type="entry name" value="GLUCOSYL/GLUCURONOSYL TRANSFERASES"/>
    <property type="match status" value="1"/>
</dbReference>
<keyword evidence="3 4" id="KW-0808">Transferase</keyword>
<dbReference type="PANTHER" id="PTHR11926:SF727">
    <property type="entry name" value="UDP-GLYCOSYLTRANSFERASE 74B1"/>
    <property type="match status" value="1"/>
</dbReference>
<name>A0A2G5F2H5_AQUCA</name>
<dbReference type="InterPro" id="IPR058980">
    <property type="entry name" value="Glyco_transf_N"/>
</dbReference>
<dbReference type="EMBL" id="KZ305019">
    <property type="protein sequence ID" value="PIA62225.1"/>
    <property type="molecule type" value="Genomic_DNA"/>
</dbReference>
<dbReference type="CDD" id="cd03784">
    <property type="entry name" value="GT1_Gtf-like"/>
    <property type="match status" value="1"/>
</dbReference>
<accession>A0A2G5F2H5</accession>
<dbReference type="GO" id="GO:0080044">
    <property type="term" value="F:quercetin 7-O-glucosyltransferase activity"/>
    <property type="evidence" value="ECO:0007669"/>
    <property type="project" value="TreeGrafter"/>
</dbReference>
<protein>
    <recommendedName>
        <fullName evidence="5">Glycosyltransferase</fullName>
        <ecNumber evidence="5">2.4.1.-</ecNumber>
    </recommendedName>
</protein>
<dbReference type="InterPro" id="IPR035595">
    <property type="entry name" value="UDP_glycos_trans_CS"/>
</dbReference>
<evidence type="ECO:0000256" key="1">
    <source>
        <dbReference type="ARBA" id="ARBA00009995"/>
    </source>
</evidence>
<dbReference type="OrthoDB" id="5835829at2759"/>
<dbReference type="Proteomes" id="UP000230069">
    <property type="component" value="Unassembled WGS sequence"/>
</dbReference>
<dbReference type="FunFam" id="3.40.50.2000:FF:000057">
    <property type="entry name" value="Glycosyltransferase"/>
    <property type="match status" value="1"/>
</dbReference>
<organism evidence="7 8">
    <name type="scientific">Aquilegia coerulea</name>
    <name type="common">Rocky mountain columbine</name>
    <dbReference type="NCBI Taxonomy" id="218851"/>
    <lineage>
        <taxon>Eukaryota</taxon>
        <taxon>Viridiplantae</taxon>
        <taxon>Streptophyta</taxon>
        <taxon>Embryophyta</taxon>
        <taxon>Tracheophyta</taxon>
        <taxon>Spermatophyta</taxon>
        <taxon>Magnoliopsida</taxon>
        <taxon>Ranunculales</taxon>
        <taxon>Ranunculaceae</taxon>
        <taxon>Thalictroideae</taxon>
        <taxon>Aquilegia</taxon>
    </lineage>
</organism>
<reference evidence="7 8" key="1">
    <citation type="submission" date="2017-09" db="EMBL/GenBank/DDBJ databases">
        <title>WGS assembly of Aquilegia coerulea Goldsmith.</title>
        <authorList>
            <person name="Hodges S."/>
            <person name="Kramer E."/>
            <person name="Nordborg M."/>
            <person name="Tomkins J."/>
            <person name="Borevitz J."/>
            <person name="Derieg N."/>
            <person name="Yan J."/>
            <person name="Mihaltcheva S."/>
            <person name="Hayes R.D."/>
            <person name="Rokhsar D."/>
        </authorList>
    </citation>
    <scope>NUCLEOTIDE SEQUENCE [LARGE SCALE GENOMIC DNA]</scope>
    <source>
        <strain evidence="8">cv. Goldsmith</strain>
    </source>
</reference>
<dbReference type="FunCoup" id="A0A2G5F2H5">
    <property type="interactions" value="177"/>
</dbReference>
<evidence type="ECO:0000259" key="6">
    <source>
        <dbReference type="Pfam" id="PF26168"/>
    </source>
</evidence>
<dbReference type="EC" id="2.4.1.-" evidence="5"/>
<dbReference type="Pfam" id="PF26168">
    <property type="entry name" value="Glyco_transf_N"/>
    <property type="match status" value="1"/>
</dbReference>
<evidence type="ECO:0000256" key="4">
    <source>
        <dbReference type="RuleBase" id="RU003718"/>
    </source>
</evidence>
<dbReference type="Pfam" id="PF00201">
    <property type="entry name" value="UDPGT"/>
    <property type="match status" value="1"/>
</dbReference>
<evidence type="ECO:0000256" key="5">
    <source>
        <dbReference type="RuleBase" id="RU362057"/>
    </source>
</evidence>